<dbReference type="PATRIC" id="fig|216942.3.peg.457"/>
<gene>
    <name evidence="1" type="ORF">SLITO_v1c04540</name>
</gene>
<dbReference type="KEGG" id="sll:SLITO_v1c04540"/>
<reference evidence="1 2" key="1">
    <citation type="journal article" date="2015" name="Genome Announc.">
        <title>Complete Genome Sequence of Spiroplasma litorale TN-1T (DSM 21781), a Bacterium Isolated from a Green-Eyed Horsefly (Tabanus nigrovittatus).</title>
        <authorList>
            <person name="Lo W.S."/>
            <person name="Lai Y.C."/>
            <person name="Lien Y.W."/>
            <person name="Wang T.H."/>
            <person name="Kuo C.H."/>
        </authorList>
    </citation>
    <scope>NUCLEOTIDE SEQUENCE [LARGE SCALE GENOMIC DNA]</scope>
    <source>
        <strain evidence="1 2">TN-1</strain>
    </source>
</reference>
<dbReference type="AlphaFoldDB" id="A0A0K1W1X6"/>
<proteinExistence type="predicted"/>
<dbReference type="STRING" id="216942.SLITO_v1c04540"/>
<accession>A0A0K1W1X6</accession>
<evidence type="ECO:0000313" key="1">
    <source>
        <dbReference type="EMBL" id="AKX34107.1"/>
    </source>
</evidence>
<protein>
    <submittedName>
        <fullName evidence="1">Uncharacterized protein</fullName>
    </submittedName>
</protein>
<dbReference type="RefSeq" id="WP_075058199.1">
    <property type="nucleotide sequence ID" value="NZ_CP012357.1"/>
</dbReference>
<sequence length="67" mass="8056">MSIFGAVGWLLGIPPAKDREARKKWNREYETVKRKKEINMKNILKLIFMIQMIYIIKVWQAQQSLVY</sequence>
<name>A0A0K1W1X6_9MOLU</name>
<dbReference type="Proteomes" id="UP000067476">
    <property type="component" value="Chromosome"/>
</dbReference>
<dbReference type="EMBL" id="CP012357">
    <property type="protein sequence ID" value="AKX34107.1"/>
    <property type="molecule type" value="Genomic_DNA"/>
</dbReference>
<organism evidence="1 2">
    <name type="scientific">Spiroplasma litorale</name>
    <dbReference type="NCBI Taxonomy" id="216942"/>
    <lineage>
        <taxon>Bacteria</taxon>
        <taxon>Bacillati</taxon>
        <taxon>Mycoplasmatota</taxon>
        <taxon>Mollicutes</taxon>
        <taxon>Entomoplasmatales</taxon>
        <taxon>Spiroplasmataceae</taxon>
        <taxon>Spiroplasma</taxon>
    </lineage>
</organism>
<dbReference type="OrthoDB" id="9991290at2"/>
<evidence type="ECO:0000313" key="2">
    <source>
        <dbReference type="Proteomes" id="UP000067476"/>
    </source>
</evidence>
<keyword evidence="2" id="KW-1185">Reference proteome</keyword>